<protein>
    <recommendedName>
        <fullName evidence="1">DUF488 domain-containing protein</fullName>
    </recommendedName>
</protein>
<evidence type="ECO:0000313" key="3">
    <source>
        <dbReference type="Proteomes" id="UP001055453"/>
    </source>
</evidence>
<reference evidence="2" key="1">
    <citation type="submission" date="2022-04" db="EMBL/GenBank/DDBJ databases">
        <title>Complete genome sequence of a cyanobacterium, Nostoc sp. SO-36, isolated in Antarctica.</title>
        <authorList>
            <person name="Kanesaki Y."/>
            <person name="Effendi D."/>
            <person name="Sakamoto T."/>
            <person name="Ohtani S."/>
            <person name="Awai K."/>
        </authorList>
    </citation>
    <scope>NUCLEOTIDE SEQUENCE</scope>
    <source>
        <strain evidence="2">SO-36</strain>
        <plasmid evidence="2">pANSO36A</plasmid>
    </source>
</reference>
<keyword evidence="2" id="KW-0614">Plasmid</keyword>
<dbReference type="EMBL" id="AP025733">
    <property type="protein sequence ID" value="BDI20655.1"/>
    <property type="molecule type" value="Genomic_DNA"/>
</dbReference>
<dbReference type="InterPro" id="IPR054495">
    <property type="entry name" value="DUF488-N3a"/>
</dbReference>
<dbReference type="RefSeq" id="WP_251960570.1">
    <property type="nucleotide sequence ID" value="NZ_AP025733.1"/>
</dbReference>
<dbReference type="Pfam" id="PF22751">
    <property type="entry name" value="DUF488-N3a"/>
    <property type="match status" value="1"/>
</dbReference>
<keyword evidence="3" id="KW-1185">Reference proteome</keyword>
<dbReference type="Proteomes" id="UP001055453">
    <property type="component" value="Plasmid pANSO36A"/>
</dbReference>
<evidence type="ECO:0000259" key="1">
    <source>
        <dbReference type="Pfam" id="PF22751"/>
    </source>
</evidence>
<accession>A0ABM7ZBI8</accession>
<geneLocation type="plasmid" evidence="2 3">
    <name>pANSO36A</name>
</geneLocation>
<feature type="domain" description="DUF488" evidence="1">
    <location>
        <begin position="16"/>
        <end position="111"/>
    </location>
</feature>
<gene>
    <name evidence="2" type="ORF">ANSO36C_64570</name>
</gene>
<name>A0ABM7ZBI8_NOSCO</name>
<proteinExistence type="predicted"/>
<sequence>MTIFTSYYAGEIRGEAVSISLYPPKGFQGKHLPLFAPTPELLKWWKSSASDINAEQEYTRQFHEILLCRQQLIDIWVAKQQQNSHDITLCCYEKTGDFCHRHQVGREVIQRYLPKLWGGEVGLGTVTQEKMPTDCGQKIILPTTYPLQVLSLIKKCYELGYPVKCDRLECGYYQVTLNGEDLSVWSELGVLAVLSGLQEKFYRERLIPSVAMAAKTRVKNNQQDIKMPSWILASNTQSEVSALVDQPATEELKPSRAETRIVEQMSLL</sequence>
<organism evidence="2 3">
    <name type="scientific">Nostoc cf. commune SO-36</name>
    <dbReference type="NCBI Taxonomy" id="449208"/>
    <lineage>
        <taxon>Bacteria</taxon>
        <taxon>Bacillati</taxon>
        <taxon>Cyanobacteriota</taxon>
        <taxon>Cyanophyceae</taxon>
        <taxon>Nostocales</taxon>
        <taxon>Nostocaceae</taxon>
        <taxon>Nostoc</taxon>
    </lineage>
</organism>
<evidence type="ECO:0000313" key="2">
    <source>
        <dbReference type="EMBL" id="BDI20655.1"/>
    </source>
</evidence>